<name>A0ABN3CWL7_9ACTN</name>
<protein>
    <submittedName>
        <fullName evidence="2">Uncharacterized protein</fullName>
    </submittedName>
</protein>
<feature type="region of interest" description="Disordered" evidence="1">
    <location>
        <begin position="1"/>
        <end position="23"/>
    </location>
</feature>
<feature type="region of interest" description="Disordered" evidence="1">
    <location>
        <begin position="112"/>
        <end position="196"/>
    </location>
</feature>
<gene>
    <name evidence="2" type="ORF">GCM10009850_092620</name>
</gene>
<reference evidence="2 3" key="1">
    <citation type="journal article" date="2019" name="Int. J. Syst. Evol. Microbiol.">
        <title>The Global Catalogue of Microorganisms (GCM) 10K type strain sequencing project: providing services to taxonomists for standard genome sequencing and annotation.</title>
        <authorList>
            <consortium name="The Broad Institute Genomics Platform"/>
            <consortium name="The Broad Institute Genome Sequencing Center for Infectious Disease"/>
            <person name="Wu L."/>
            <person name="Ma J."/>
        </authorList>
    </citation>
    <scope>NUCLEOTIDE SEQUENCE [LARGE SCALE GENOMIC DNA]</scope>
    <source>
        <strain evidence="2 3">JCM 16114</strain>
    </source>
</reference>
<dbReference type="EMBL" id="BAAAQX010000035">
    <property type="protein sequence ID" value="GAA2213799.1"/>
    <property type="molecule type" value="Genomic_DNA"/>
</dbReference>
<proteinExistence type="predicted"/>
<evidence type="ECO:0000313" key="2">
    <source>
        <dbReference type="EMBL" id="GAA2213799.1"/>
    </source>
</evidence>
<organism evidence="2 3">
    <name type="scientific">Nonomuraea monospora</name>
    <dbReference type="NCBI Taxonomy" id="568818"/>
    <lineage>
        <taxon>Bacteria</taxon>
        <taxon>Bacillati</taxon>
        <taxon>Actinomycetota</taxon>
        <taxon>Actinomycetes</taxon>
        <taxon>Streptosporangiales</taxon>
        <taxon>Streptosporangiaceae</taxon>
        <taxon>Nonomuraea</taxon>
    </lineage>
</organism>
<evidence type="ECO:0000313" key="3">
    <source>
        <dbReference type="Proteomes" id="UP001499843"/>
    </source>
</evidence>
<feature type="compositionally biased region" description="Basic and acidic residues" evidence="1">
    <location>
        <begin position="167"/>
        <end position="176"/>
    </location>
</feature>
<sequence>MLAARNPPSPVRENTGQAERAEQGVGLLRRECAHPVENRAEQQMQGGEGQLGLRFHACDAKHMRLCGGGGVVQQGPLADARLAAHDQRAGTALEHVEQHLIDNGLLRRPAVQHGTPFPVLSSSDQCGPQPPTRARRASRRADRQDHGQQAVTERSSNSSSTLVGDGPRAHPRDPEMTRVTSPAPVSSNSAVTGLVT</sequence>
<keyword evidence="3" id="KW-1185">Reference proteome</keyword>
<feature type="compositionally biased region" description="Polar residues" evidence="1">
    <location>
        <begin position="147"/>
        <end position="162"/>
    </location>
</feature>
<feature type="compositionally biased region" description="Polar residues" evidence="1">
    <location>
        <begin position="178"/>
        <end position="196"/>
    </location>
</feature>
<accession>A0ABN3CWL7</accession>
<evidence type="ECO:0000256" key="1">
    <source>
        <dbReference type="SAM" id="MobiDB-lite"/>
    </source>
</evidence>
<comment type="caution">
    <text evidence="2">The sequence shown here is derived from an EMBL/GenBank/DDBJ whole genome shotgun (WGS) entry which is preliminary data.</text>
</comment>
<dbReference type="Proteomes" id="UP001499843">
    <property type="component" value="Unassembled WGS sequence"/>
</dbReference>